<feature type="domain" description="CBM20" evidence="1">
    <location>
        <begin position="1"/>
        <end position="85"/>
    </location>
</feature>
<dbReference type="InterPro" id="IPR013784">
    <property type="entry name" value="Carb-bd-like_fold"/>
</dbReference>
<dbReference type="AlphaFoldDB" id="A0A0G4F9U3"/>
<dbReference type="OrthoDB" id="531008at2759"/>
<evidence type="ECO:0000313" key="2">
    <source>
        <dbReference type="EMBL" id="CEM09675.1"/>
    </source>
</evidence>
<dbReference type="SUPFAM" id="SSF49452">
    <property type="entry name" value="Starch-binding domain-like"/>
    <property type="match status" value="1"/>
</dbReference>
<reference evidence="2 3" key="1">
    <citation type="submission" date="2014-11" db="EMBL/GenBank/DDBJ databases">
        <authorList>
            <person name="Zhu J."/>
            <person name="Qi W."/>
            <person name="Song R."/>
        </authorList>
    </citation>
    <scope>NUCLEOTIDE SEQUENCE [LARGE SCALE GENOMIC DNA]</scope>
</reference>
<dbReference type="Gene3D" id="2.60.40.10">
    <property type="entry name" value="Immunoglobulins"/>
    <property type="match status" value="1"/>
</dbReference>
<dbReference type="PROSITE" id="PS51166">
    <property type="entry name" value="CBM20"/>
    <property type="match status" value="1"/>
</dbReference>
<dbReference type="EMBL" id="CDMY01000395">
    <property type="protein sequence ID" value="CEM09675.1"/>
    <property type="molecule type" value="Genomic_DNA"/>
</dbReference>
<dbReference type="VEuPathDB" id="CryptoDB:Vbra_4307"/>
<gene>
    <name evidence="2" type="ORF">Vbra_4307</name>
</gene>
<dbReference type="InterPro" id="IPR013783">
    <property type="entry name" value="Ig-like_fold"/>
</dbReference>
<name>A0A0G4F9U3_VITBC</name>
<dbReference type="GO" id="GO:2001070">
    <property type="term" value="F:starch binding"/>
    <property type="evidence" value="ECO:0007669"/>
    <property type="project" value="InterPro"/>
</dbReference>
<evidence type="ECO:0000313" key="3">
    <source>
        <dbReference type="Proteomes" id="UP000041254"/>
    </source>
</evidence>
<protein>
    <recommendedName>
        <fullName evidence="1">CBM20 domain-containing protein</fullName>
    </recommendedName>
</protein>
<evidence type="ECO:0000259" key="1">
    <source>
        <dbReference type="PROSITE" id="PS51166"/>
    </source>
</evidence>
<dbReference type="InterPro" id="IPR002044">
    <property type="entry name" value="CBM20"/>
</dbReference>
<keyword evidence="3" id="KW-1185">Reference proteome</keyword>
<dbReference type="Proteomes" id="UP000041254">
    <property type="component" value="Unassembled WGS sequence"/>
</dbReference>
<sequence length="108" mass="11865">MPNQTIGVMGDCHALGYWNRVLALEKKPCGEWAASVEMPPGTFQYKYVVIDRHGRIVLDHRGRVTRQLTVPEGGGVLITDDTLGYITAAPPTHLKCVSDVPSRAHVLN</sequence>
<proteinExistence type="predicted"/>
<organism evidence="2 3">
    <name type="scientific">Vitrella brassicaformis (strain CCMP3155)</name>
    <dbReference type="NCBI Taxonomy" id="1169540"/>
    <lineage>
        <taxon>Eukaryota</taxon>
        <taxon>Sar</taxon>
        <taxon>Alveolata</taxon>
        <taxon>Colpodellida</taxon>
        <taxon>Vitrellaceae</taxon>
        <taxon>Vitrella</taxon>
    </lineage>
</organism>
<accession>A0A0G4F9U3</accession>
<dbReference type="Pfam" id="PF00686">
    <property type="entry name" value="CBM_20"/>
    <property type="match status" value="1"/>
</dbReference>
<dbReference type="InParanoid" id="A0A0G4F9U3"/>